<evidence type="ECO:0000313" key="3">
    <source>
        <dbReference type="Proteomes" id="UP001501302"/>
    </source>
</evidence>
<dbReference type="InterPro" id="IPR013766">
    <property type="entry name" value="Thioredoxin_domain"/>
</dbReference>
<dbReference type="PANTHER" id="PTHR42852">
    <property type="entry name" value="THIOL:DISULFIDE INTERCHANGE PROTEIN DSBE"/>
    <property type="match status" value="1"/>
</dbReference>
<dbReference type="RefSeq" id="WP_345190606.1">
    <property type="nucleotide sequence ID" value="NZ_BAABJJ010000012.1"/>
</dbReference>
<dbReference type="Proteomes" id="UP001501302">
    <property type="component" value="Unassembled WGS sequence"/>
</dbReference>
<organism evidence="2 3">
    <name type="scientific">Algibacter agarivorans</name>
    <dbReference type="NCBI Taxonomy" id="1109741"/>
    <lineage>
        <taxon>Bacteria</taxon>
        <taxon>Pseudomonadati</taxon>
        <taxon>Bacteroidota</taxon>
        <taxon>Flavobacteriia</taxon>
        <taxon>Flavobacteriales</taxon>
        <taxon>Flavobacteriaceae</taxon>
        <taxon>Algibacter</taxon>
    </lineage>
</organism>
<name>A0ABP9GES4_9FLAO</name>
<feature type="domain" description="Thioredoxin" evidence="1">
    <location>
        <begin position="18"/>
        <end position="173"/>
    </location>
</feature>
<dbReference type="SUPFAM" id="SSF52833">
    <property type="entry name" value="Thioredoxin-like"/>
    <property type="match status" value="1"/>
</dbReference>
<keyword evidence="3" id="KW-1185">Reference proteome</keyword>
<dbReference type="EMBL" id="BAABJJ010000012">
    <property type="protein sequence ID" value="GAA4939562.1"/>
    <property type="molecule type" value="Genomic_DNA"/>
</dbReference>
<dbReference type="InterPro" id="IPR036249">
    <property type="entry name" value="Thioredoxin-like_sf"/>
</dbReference>
<dbReference type="PANTHER" id="PTHR42852:SF13">
    <property type="entry name" value="PROTEIN DIPZ"/>
    <property type="match status" value="1"/>
</dbReference>
<evidence type="ECO:0000313" key="2">
    <source>
        <dbReference type="EMBL" id="GAA4939562.1"/>
    </source>
</evidence>
<reference evidence="3" key="1">
    <citation type="journal article" date="2019" name="Int. J. Syst. Evol. Microbiol.">
        <title>The Global Catalogue of Microorganisms (GCM) 10K type strain sequencing project: providing services to taxonomists for standard genome sequencing and annotation.</title>
        <authorList>
            <consortium name="The Broad Institute Genomics Platform"/>
            <consortium name="The Broad Institute Genome Sequencing Center for Infectious Disease"/>
            <person name="Wu L."/>
            <person name="Ma J."/>
        </authorList>
    </citation>
    <scope>NUCLEOTIDE SEQUENCE [LARGE SCALE GENOMIC DNA]</scope>
    <source>
        <strain evidence="3">JCM 18285</strain>
    </source>
</reference>
<dbReference type="InterPro" id="IPR013740">
    <property type="entry name" value="Redoxin"/>
</dbReference>
<dbReference type="InterPro" id="IPR050553">
    <property type="entry name" value="Thioredoxin_ResA/DsbE_sf"/>
</dbReference>
<protein>
    <recommendedName>
        <fullName evidence="1">Thioredoxin domain-containing protein</fullName>
    </recommendedName>
</protein>
<dbReference type="Gene3D" id="3.40.30.10">
    <property type="entry name" value="Glutaredoxin"/>
    <property type="match status" value="1"/>
</dbReference>
<dbReference type="CDD" id="cd02966">
    <property type="entry name" value="TlpA_like_family"/>
    <property type="match status" value="1"/>
</dbReference>
<dbReference type="PROSITE" id="PS51352">
    <property type="entry name" value="THIOREDOXIN_2"/>
    <property type="match status" value="1"/>
</dbReference>
<sequence length="173" mass="19802">MKIKFKERDNYMSNQLEHKQVFKAPEFDVNQWVDTEGNKTEAIKLSDFKGKFKVVYCFQSWCPGCHSKGLPDLKKMVNALKGNNNVAFLAIQTVFEGHDSNTYEKMVATQKQYDLHIPFGHDAGNDGKSISNIMTNYQTGGTPWFLFIDKHDNVVFSDFHLNPDAAIELLKTM</sequence>
<evidence type="ECO:0000259" key="1">
    <source>
        <dbReference type="PROSITE" id="PS51352"/>
    </source>
</evidence>
<proteinExistence type="predicted"/>
<accession>A0ABP9GES4</accession>
<gene>
    <name evidence="2" type="ORF">GCM10023314_10340</name>
</gene>
<comment type="caution">
    <text evidence="2">The sequence shown here is derived from an EMBL/GenBank/DDBJ whole genome shotgun (WGS) entry which is preliminary data.</text>
</comment>
<dbReference type="Pfam" id="PF08534">
    <property type="entry name" value="Redoxin"/>
    <property type="match status" value="1"/>
</dbReference>